<accession>K6Z3E1</accession>
<organism evidence="1 2">
    <name type="scientific">Paraglaciecola mesophila KMM 241</name>
    <dbReference type="NCBI Taxonomy" id="1128912"/>
    <lineage>
        <taxon>Bacteria</taxon>
        <taxon>Pseudomonadati</taxon>
        <taxon>Pseudomonadota</taxon>
        <taxon>Gammaproteobacteria</taxon>
        <taxon>Alteromonadales</taxon>
        <taxon>Alteromonadaceae</taxon>
        <taxon>Paraglaciecola</taxon>
    </lineage>
</organism>
<dbReference type="AlphaFoldDB" id="K6Z3E1"/>
<dbReference type="Proteomes" id="UP000006263">
    <property type="component" value="Unassembled WGS sequence"/>
</dbReference>
<gene>
    <name evidence="1" type="ORF">GMES_1219</name>
</gene>
<evidence type="ECO:0000313" key="1">
    <source>
        <dbReference type="EMBL" id="GAC23518.1"/>
    </source>
</evidence>
<proteinExistence type="predicted"/>
<dbReference type="EMBL" id="BAEP01000023">
    <property type="protein sequence ID" value="GAC23518.1"/>
    <property type="molecule type" value="Genomic_DNA"/>
</dbReference>
<comment type="caution">
    <text evidence="1">The sequence shown here is derived from an EMBL/GenBank/DDBJ whole genome shotgun (WGS) entry which is preliminary data.</text>
</comment>
<evidence type="ECO:0000313" key="2">
    <source>
        <dbReference type="Proteomes" id="UP000006263"/>
    </source>
</evidence>
<name>K6Z3E1_9ALTE</name>
<reference evidence="1 2" key="1">
    <citation type="journal article" date="2017" name="Antonie Van Leeuwenhoek">
        <title>Rhizobium rhizosphaerae sp. nov., a novel species isolated from rice rhizosphere.</title>
        <authorList>
            <person name="Zhao J.J."/>
            <person name="Zhang J."/>
            <person name="Zhang R.J."/>
            <person name="Zhang C.W."/>
            <person name="Yin H.Q."/>
            <person name="Zhang X.X."/>
        </authorList>
    </citation>
    <scope>NUCLEOTIDE SEQUENCE [LARGE SCALE GENOMIC DNA]</scope>
    <source>
        <strain evidence="1 2">KMM 241</strain>
    </source>
</reference>
<sequence length="288" mass="32718">MCGMCIEGVLLGCVSHTGVNLEEFYDTCGEESYAAFIDPHGLTELALGDPQHAEVIFTQYSNSPTLVWYLLHHNQSIALTRPQLKIISDIYHQSLDEELEVITTELKLSLPNLFLLFENLPIASAYDVDGLFQQLLLQPELDLAVAEAEVFLKKLCGNYLALLGQFNVETYTEAENSVTDAAVDSVLTQCPISVFLAKWLLERTQPSNLVHDLIPVIEFPVPFFCSYYMAWRRKATVWLIDNRSEEHFLSLLPNMYIESLYYIKHTMSVSVELQTAIDQRLRKENLGC</sequence>
<protein>
    <submittedName>
        <fullName evidence="1">Uncharacterized protein</fullName>
    </submittedName>
</protein>